<dbReference type="PROSITE" id="PS00463">
    <property type="entry name" value="ZN2_CY6_FUNGAL_1"/>
    <property type="match status" value="1"/>
</dbReference>
<gene>
    <name evidence="8" type="ORF">PV04_10094</name>
</gene>
<evidence type="ECO:0000256" key="6">
    <source>
        <dbReference type="SAM" id="MobiDB-lite"/>
    </source>
</evidence>
<evidence type="ECO:0000256" key="4">
    <source>
        <dbReference type="ARBA" id="ARBA00023163"/>
    </source>
</evidence>
<dbReference type="InterPro" id="IPR036864">
    <property type="entry name" value="Zn2-C6_fun-type_DNA-bd_sf"/>
</dbReference>
<evidence type="ECO:0000256" key="3">
    <source>
        <dbReference type="ARBA" id="ARBA00023125"/>
    </source>
</evidence>
<dbReference type="CDD" id="cd12148">
    <property type="entry name" value="fungal_TF_MHR"/>
    <property type="match status" value="1"/>
</dbReference>
<keyword evidence="3" id="KW-0238">DNA-binding</keyword>
<dbReference type="InterPro" id="IPR007219">
    <property type="entry name" value="XnlR_reg_dom"/>
</dbReference>
<evidence type="ECO:0000259" key="7">
    <source>
        <dbReference type="PROSITE" id="PS50048"/>
    </source>
</evidence>
<dbReference type="PROSITE" id="PS50048">
    <property type="entry name" value="ZN2_CY6_FUNGAL_2"/>
    <property type="match status" value="1"/>
</dbReference>
<dbReference type="HOGENOM" id="CLU_006329_1_4_1"/>
<reference evidence="8 9" key="1">
    <citation type="submission" date="2015-01" db="EMBL/GenBank/DDBJ databases">
        <title>The Genome Sequence of Capronia semiimmersa CBS27337.</title>
        <authorList>
            <consortium name="The Broad Institute Genomics Platform"/>
            <person name="Cuomo C."/>
            <person name="de Hoog S."/>
            <person name="Gorbushina A."/>
            <person name="Stielow B."/>
            <person name="Teixiera M."/>
            <person name="Abouelleil A."/>
            <person name="Chapman S.B."/>
            <person name="Priest M."/>
            <person name="Young S.K."/>
            <person name="Wortman J."/>
            <person name="Nusbaum C."/>
            <person name="Birren B."/>
        </authorList>
    </citation>
    <scope>NUCLEOTIDE SEQUENCE [LARGE SCALE GENOMIC DNA]</scope>
    <source>
        <strain evidence="8 9">CBS 27337</strain>
    </source>
</reference>
<feature type="compositionally biased region" description="Basic residues" evidence="6">
    <location>
        <begin position="58"/>
        <end position="68"/>
    </location>
</feature>
<keyword evidence="5" id="KW-0539">Nucleus</keyword>
<feature type="compositionally biased region" description="Low complexity" evidence="6">
    <location>
        <begin position="107"/>
        <end position="116"/>
    </location>
</feature>
<dbReference type="GO" id="GO:0003677">
    <property type="term" value="F:DNA binding"/>
    <property type="evidence" value="ECO:0007669"/>
    <property type="project" value="UniProtKB-KW"/>
</dbReference>
<dbReference type="CDD" id="cd00067">
    <property type="entry name" value="GAL4"/>
    <property type="match status" value="1"/>
</dbReference>
<dbReference type="SMART" id="SM00906">
    <property type="entry name" value="Fungal_trans"/>
    <property type="match status" value="1"/>
</dbReference>
<dbReference type="Pfam" id="PF04082">
    <property type="entry name" value="Fungal_trans"/>
    <property type="match status" value="1"/>
</dbReference>
<dbReference type="Gene3D" id="4.10.240.10">
    <property type="entry name" value="Zn(2)-C6 fungal-type DNA-binding domain"/>
    <property type="match status" value="1"/>
</dbReference>
<dbReference type="PANTHER" id="PTHR47425">
    <property type="entry name" value="FARB-RELATED"/>
    <property type="match status" value="1"/>
</dbReference>
<keyword evidence="2" id="KW-0805">Transcription regulation</keyword>
<dbReference type="GO" id="GO:0008270">
    <property type="term" value="F:zinc ion binding"/>
    <property type="evidence" value="ECO:0007669"/>
    <property type="project" value="InterPro"/>
</dbReference>
<evidence type="ECO:0000313" key="8">
    <source>
        <dbReference type="EMBL" id="KIW63231.1"/>
    </source>
</evidence>
<evidence type="ECO:0000256" key="5">
    <source>
        <dbReference type="ARBA" id="ARBA00023242"/>
    </source>
</evidence>
<accession>A0A0D2CDR3</accession>
<dbReference type="InterPro" id="IPR001138">
    <property type="entry name" value="Zn2Cys6_DnaBD"/>
</dbReference>
<dbReference type="SUPFAM" id="SSF57701">
    <property type="entry name" value="Zn2/Cys6 DNA-binding domain"/>
    <property type="match status" value="1"/>
</dbReference>
<dbReference type="InterPro" id="IPR052761">
    <property type="entry name" value="Fungal_Detox/Toxin_TFs"/>
</dbReference>
<evidence type="ECO:0000256" key="2">
    <source>
        <dbReference type="ARBA" id="ARBA00023015"/>
    </source>
</evidence>
<name>A0A0D2CDR3_9EURO</name>
<dbReference type="GO" id="GO:0006351">
    <property type="term" value="P:DNA-templated transcription"/>
    <property type="evidence" value="ECO:0007669"/>
    <property type="project" value="InterPro"/>
</dbReference>
<dbReference type="Pfam" id="PF00172">
    <property type="entry name" value="Zn_clus"/>
    <property type="match status" value="1"/>
</dbReference>
<dbReference type="SMART" id="SM00066">
    <property type="entry name" value="GAL4"/>
    <property type="match status" value="1"/>
</dbReference>
<protein>
    <recommendedName>
        <fullName evidence="7">Zn(2)-C6 fungal-type domain-containing protein</fullName>
    </recommendedName>
</protein>
<keyword evidence="1" id="KW-0479">Metal-binding</keyword>
<feature type="domain" description="Zn(2)-C6 fungal-type" evidence="7">
    <location>
        <begin position="22"/>
        <end position="54"/>
    </location>
</feature>
<dbReference type="Proteomes" id="UP000054266">
    <property type="component" value="Unassembled WGS sequence"/>
</dbReference>
<proteinExistence type="predicted"/>
<keyword evidence="9" id="KW-1185">Reference proteome</keyword>
<dbReference type="EMBL" id="KN846962">
    <property type="protein sequence ID" value="KIW63231.1"/>
    <property type="molecule type" value="Genomic_DNA"/>
</dbReference>
<evidence type="ECO:0000256" key="1">
    <source>
        <dbReference type="ARBA" id="ARBA00022723"/>
    </source>
</evidence>
<dbReference type="AlphaFoldDB" id="A0A0D2CDR3"/>
<sequence length="724" mass="80070">MSGPMATSSEGRPLKKRRAAIACTSCHGRKVRCNVVLVGQPCSNCQQDQALCALHVSARGKHKRRRVNREKAADPVVSPVLSGSTAVAPPPPPPPFATSPDPRSCNESISLQSDLSSQDEYESQANVEAYRKIVDGTDTNGARVPMYVGELQSLRFIFHVACEDKGISCKAHYLVPEPKRRTLSPEELACLEAKGAFSTETDDLRDELLDLFFDYVYPILPIVDPYDFYRRYDAGGAANISPLLLQSIFLAASNFVSRDALKKSGWSSVMTMKRRFYERAKALYDFEYETDKLCLIQSVLLLGYWLGNSHDKMDSWHWIGVAISLSQSLGLHRDAGCSRIPPSQRSLWRRVWWCCFYRDRCIALGMGRAYRINTEDCDVKDLTLEDLVCSSGGGGGGGAPAYLQDTSAAIVRRCDSFAPIFLEILTASRLLGDVLASVYRPRRREDSPDPSSWSTAQSIEEKLAAWQLGLDSRCRVDVPAFGVDEPRAMILHKYYIQILHHVTVITLYKPFVFQGDILPTSPASDIRARIAWEGCQLSASAATDSFRRLTELDLIRFLPPESVTMLIAIIAILFLSKCLSSGLKWHLARQNLDLAMLVVQQLQEKYLAARFIYAYYTAAFDKVAPAQRPSVEGASTIGPTANSTAAASTSTPYDQLTTATTATTTTTGCTLYDRAEPFSSGHEDGLNAWGECFQSGMAADFDILFGEEGIFRGLDEFDIGDLMP</sequence>
<keyword evidence="4" id="KW-0804">Transcription</keyword>
<dbReference type="GO" id="GO:0000981">
    <property type="term" value="F:DNA-binding transcription factor activity, RNA polymerase II-specific"/>
    <property type="evidence" value="ECO:0007669"/>
    <property type="project" value="InterPro"/>
</dbReference>
<feature type="region of interest" description="Disordered" evidence="6">
    <location>
        <begin position="58"/>
        <end position="118"/>
    </location>
</feature>
<dbReference type="PANTHER" id="PTHR47425:SF3">
    <property type="entry name" value="ZN(II)2CYS6 TRANSCRIPTION FACTOR (EUROFUNG)"/>
    <property type="match status" value="1"/>
</dbReference>
<feature type="compositionally biased region" description="Pro residues" evidence="6">
    <location>
        <begin position="88"/>
        <end position="97"/>
    </location>
</feature>
<organism evidence="8 9">
    <name type="scientific">Phialophora macrospora</name>
    <dbReference type="NCBI Taxonomy" id="1851006"/>
    <lineage>
        <taxon>Eukaryota</taxon>
        <taxon>Fungi</taxon>
        <taxon>Dikarya</taxon>
        <taxon>Ascomycota</taxon>
        <taxon>Pezizomycotina</taxon>
        <taxon>Eurotiomycetes</taxon>
        <taxon>Chaetothyriomycetidae</taxon>
        <taxon>Chaetothyriales</taxon>
        <taxon>Herpotrichiellaceae</taxon>
        <taxon>Phialophora</taxon>
    </lineage>
</organism>
<evidence type="ECO:0000313" key="9">
    <source>
        <dbReference type="Proteomes" id="UP000054266"/>
    </source>
</evidence>